<dbReference type="Gene3D" id="3.10.580.10">
    <property type="entry name" value="CBS-domain"/>
    <property type="match status" value="1"/>
</dbReference>
<keyword evidence="8 10" id="KW-0472">Membrane</keyword>
<dbReference type="GO" id="GO:1905941">
    <property type="term" value="P:positive regulation of gonad development"/>
    <property type="evidence" value="ECO:0007669"/>
    <property type="project" value="UniProtKB-ARBA"/>
</dbReference>
<evidence type="ECO:0000259" key="14">
    <source>
        <dbReference type="PROSITE" id="PS51371"/>
    </source>
</evidence>
<evidence type="ECO:0008006" key="18">
    <source>
        <dbReference type="Google" id="ProtNLM"/>
    </source>
</evidence>
<dbReference type="AlphaFoldDB" id="A0AAN5DBC3"/>
<protein>
    <recommendedName>
        <fullName evidence="18">CNNM transmembrane domain-containing protein</fullName>
    </recommendedName>
</protein>
<feature type="compositionally biased region" description="Basic and acidic residues" evidence="11">
    <location>
        <begin position="748"/>
        <end position="757"/>
    </location>
</feature>
<keyword evidence="17" id="KW-1185">Reference proteome</keyword>
<dbReference type="CDD" id="cd04590">
    <property type="entry name" value="CBS_pair_CorC_HlyC_assoc"/>
    <property type="match status" value="1"/>
</dbReference>
<dbReference type="GO" id="GO:0016323">
    <property type="term" value="C:basolateral plasma membrane"/>
    <property type="evidence" value="ECO:0007669"/>
    <property type="project" value="UniProtKB-SubCell"/>
</dbReference>
<feature type="signal peptide" evidence="13">
    <location>
        <begin position="1"/>
        <end position="19"/>
    </location>
</feature>
<comment type="similarity">
    <text evidence="2">Belongs to the ACDP family.</text>
</comment>
<evidence type="ECO:0000259" key="15">
    <source>
        <dbReference type="PROSITE" id="PS51846"/>
    </source>
</evidence>
<evidence type="ECO:0000256" key="13">
    <source>
        <dbReference type="SAM" id="SignalP"/>
    </source>
</evidence>
<keyword evidence="6" id="KW-0813">Transport</keyword>
<feature type="compositionally biased region" description="Polar residues" evidence="11">
    <location>
        <begin position="737"/>
        <end position="747"/>
    </location>
</feature>
<evidence type="ECO:0000256" key="5">
    <source>
        <dbReference type="ARBA" id="ARBA00022989"/>
    </source>
</evidence>
<dbReference type="GO" id="GO:0015693">
    <property type="term" value="P:magnesium ion transport"/>
    <property type="evidence" value="ECO:0007669"/>
    <property type="project" value="UniProtKB-ARBA"/>
</dbReference>
<dbReference type="GO" id="GO:0010960">
    <property type="term" value="P:magnesium ion homeostasis"/>
    <property type="evidence" value="ECO:0007669"/>
    <property type="project" value="InterPro"/>
</dbReference>
<comment type="subcellular location">
    <subcellularLocation>
        <location evidence="1">Basolateral cell membrane</location>
        <topology evidence="1">Multi-pass membrane protein</topology>
    </subcellularLocation>
</comment>
<feature type="transmembrane region" description="Helical" evidence="12">
    <location>
        <begin position="178"/>
        <end position="202"/>
    </location>
</feature>
<comment type="caution">
    <text evidence="16">The sequence shown here is derived from an EMBL/GenBank/DDBJ whole genome shotgun (WGS) entry which is preliminary data.</text>
</comment>
<evidence type="ECO:0000256" key="1">
    <source>
        <dbReference type="ARBA" id="ARBA00004554"/>
    </source>
</evidence>
<keyword evidence="7 9" id="KW-0129">CBS domain</keyword>
<feature type="compositionally biased region" description="Basic and acidic residues" evidence="11">
    <location>
        <begin position="725"/>
        <end position="735"/>
    </location>
</feature>
<keyword evidence="13" id="KW-0732">Signal</keyword>
<evidence type="ECO:0000256" key="9">
    <source>
        <dbReference type="PROSITE-ProRule" id="PRU00703"/>
    </source>
</evidence>
<feature type="compositionally biased region" description="Low complexity" evidence="11">
    <location>
        <begin position="710"/>
        <end position="722"/>
    </location>
</feature>
<dbReference type="PANTHER" id="PTHR12064:SF94">
    <property type="entry name" value="UNEXTENDED PROTEIN"/>
    <property type="match status" value="1"/>
</dbReference>
<dbReference type="GO" id="GO:0040026">
    <property type="term" value="P:positive regulation of vulval development"/>
    <property type="evidence" value="ECO:0007669"/>
    <property type="project" value="UniProtKB-ARBA"/>
</dbReference>
<dbReference type="Proteomes" id="UP001328107">
    <property type="component" value="Unassembled WGS sequence"/>
</dbReference>
<evidence type="ECO:0000256" key="4">
    <source>
        <dbReference type="ARBA" id="ARBA00022737"/>
    </source>
</evidence>
<feature type="region of interest" description="Disordered" evidence="11">
    <location>
        <begin position="707"/>
        <end position="757"/>
    </location>
</feature>
<evidence type="ECO:0000256" key="12">
    <source>
        <dbReference type="SAM" id="Phobius"/>
    </source>
</evidence>
<dbReference type="InterPro" id="IPR044751">
    <property type="entry name" value="Ion_transp-like_CBS"/>
</dbReference>
<feature type="chain" id="PRO_5043018771" description="CNNM transmembrane domain-containing protein" evidence="13">
    <location>
        <begin position="20"/>
        <end position="757"/>
    </location>
</feature>
<sequence length="757" mass="85127">MALLLRLLFTYIGVVSVQSAQHEPNYTSSLVSSSQSTVHLSSTTHTPIHQPCDRSSQLFGLRLSGAQYERGNIVIPPDKLRVTIYGVNLQNIKILIAPGTCENQTNLSLNYPRVDFPPIIHNTPNMIEIEHDFRVGKFEICARIGESYEIARFEQVADREIVVRMVESTSKPYTLHYLWLQILVLVLLHVLSAMFSGLTLGLMTLTVRELEIIATSGSEEEQSYARAILPLRRKGNQLLCTLLLGNTLCNATISILFENLWPEPGISIPTATVTMLLLGEILPQSICVNNALATGARLLFFAQFWIYLFSLIAWPISKVLDRIVGEEHESYDRKRLMELMKRVIENNPDVAEDELKIAAGAMNLKGKVVQDSMTAIEEVFMLPETATLNSNAIAAIMRAGYTRIPVFKEGNKKDICDVLIVKDLALIDPDDCYTVRMLCNIYKRPIPRMASNTTLFTALQTFKGGDDGHMALVHDAKNGIIGIITLEDVVEEILQEEIKDEFDLKREKRGHEKILWDTNAPSVTMGKQLMTVTYQFCVNNEEFFADRFIEKSVLERLMAQCTRNVDMHYLKPLGGALTVPIKHLPRCAKLYTKNEMSDRYILILEGRAEVTIGQSGMKFEAGPFHQFGQELLQKLMQHADELCKRNAESPFDPKQIMQFKPDFSVAVFEECKFLEVTSDMYIKALRFTKAQRETKNTAAIYADFKSRGTPVSVDPSPEVSPSMGSKEKTTSKEHVNTAISLSSPNETESGRTADLPK</sequence>
<dbReference type="InterPro" id="IPR002550">
    <property type="entry name" value="CNNM"/>
</dbReference>
<reference evidence="17" key="1">
    <citation type="submission" date="2022-10" db="EMBL/GenBank/DDBJ databases">
        <title>Genome assembly of Pristionchus species.</title>
        <authorList>
            <person name="Yoshida K."/>
            <person name="Sommer R.J."/>
        </authorList>
    </citation>
    <scope>NUCLEOTIDE SEQUENCE [LARGE SCALE GENOMIC DNA]</scope>
    <source>
        <strain evidence="17">RS5460</strain>
    </source>
</reference>
<proteinExistence type="inferred from homology"/>
<dbReference type="InterPro" id="IPR000644">
    <property type="entry name" value="CBS_dom"/>
</dbReference>
<evidence type="ECO:0000256" key="3">
    <source>
        <dbReference type="ARBA" id="ARBA00022692"/>
    </source>
</evidence>
<keyword evidence="3 10" id="KW-0812">Transmembrane</keyword>
<dbReference type="Pfam" id="PF01595">
    <property type="entry name" value="CNNM"/>
    <property type="match status" value="1"/>
</dbReference>
<dbReference type="GO" id="GO:0032026">
    <property type="term" value="P:response to magnesium ion"/>
    <property type="evidence" value="ECO:0007669"/>
    <property type="project" value="UniProtKB-ARBA"/>
</dbReference>
<dbReference type="PROSITE" id="PS51371">
    <property type="entry name" value="CBS"/>
    <property type="match status" value="1"/>
</dbReference>
<dbReference type="Pfam" id="PF25562">
    <property type="entry name" value="CNBH_CNNM2_C"/>
    <property type="match status" value="1"/>
</dbReference>
<feature type="domain" description="CBS" evidence="14">
    <location>
        <begin position="442"/>
        <end position="501"/>
    </location>
</feature>
<evidence type="ECO:0000256" key="7">
    <source>
        <dbReference type="ARBA" id="ARBA00023122"/>
    </source>
</evidence>
<dbReference type="FunFam" id="3.10.580.10:FF:000006">
    <property type="entry name" value="DUF21 and CBS domain protein"/>
    <property type="match status" value="1"/>
</dbReference>
<keyword evidence="6" id="KW-0406">Ion transport</keyword>
<evidence type="ECO:0000256" key="10">
    <source>
        <dbReference type="PROSITE-ProRule" id="PRU01193"/>
    </source>
</evidence>
<keyword evidence="5 10" id="KW-1133">Transmembrane helix</keyword>
<evidence type="ECO:0000313" key="17">
    <source>
        <dbReference type="Proteomes" id="UP001328107"/>
    </source>
</evidence>
<dbReference type="GO" id="GO:0040018">
    <property type="term" value="P:positive regulation of multicellular organism growth"/>
    <property type="evidence" value="ECO:0007669"/>
    <property type="project" value="UniProtKB-ARBA"/>
</dbReference>
<dbReference type="SUPFAM" id="SSF54631">
    <property type="entry name" value="CBS-domain pair"/>
    <property type="match status" value="1"/>
</dbReference>
<organism evidence="16 17">
    <name type="scientific">Pristionchus mayeri</name>
    <dbReference type="NCBI Taxonomy" id="1317129"/>
    <lineage>
        <taxon>Eukaryota</taxon>
        <taxon>Metazoa</taxon>
        <taxon>Ecdysozoa</taxon>
        <taxon>Nematoda</taxon>
        <taxon>Chromadorea</taxon>
        <taxon>Rhabditida</taxon>
        <taxon>Rhabditina</taxon>
        <taxon>Diplogasteromorpha</taxon>
        <taxon>Diplogasteroidea</taxon>
        <taxon>Neodiplogasteridae</taxon>
        <taxon>Pristionchus</taxon>
    </lineage>
</organism>
<dbReference type="Pfam" id="PF00571">
    <property type="entry name" value="CBS"/>
    <property type="match status" value="1"/>
</dbReference>
<gene>
    <name evidence="16" type="ORF">PMAYCL1PPCAC_30173</name>
</gene>
<accession>A0AAN5DBC3</accession>
<dbReference type="GO" id="GO:0022857">
    <property type="term" value="F:transmembrane transporter activity"/>
    <property type="evidence" value="ECO:0007669"/>
    <property type="project" value="TreeGrafter"/>
</dbReference>
<feature type="domain" description="CNNM transmembrane" evidence="15">
    <location>
        <begin position="174"/>
        <end position="354"/>
    </location>
</feature>
<evidence type="ECO:0000256" key="2">
    <source>
        <dbReference type="ARBA" id="ARBA00010484"/>
    </source>
</evidence>
<dbReference type="GO" id="GO:0008340">
    <property type="term" value="P:determination of adult lifespan"/>
    <property type="evidence" value="ECO:0007669"/>
    <property type="project" value="UniProtKB-ARBA"/>
</dbReference>
<dbReference type="InterPro" id="IPR045095">
    <property type="entry name" value="ACDP"/>
</dbReference>
<evidence type="ECO:0000256" key="8">
    <source>
        <dbReference type="ARBA" id="ARBA00023136"/>
    </source>
</evidence>
<dbReference type="InterPro" id="IPR046342">
    <property type="entry name" value="CBS_dom_sf"/>
</dbReference>
<dbReference type="PANTHER" id="PTHR12064">
    <property type="entry name" value="METAL TRANSPORTER CNNM"/>
    <property type="match status" value="1"/>
</dbReference>
<evidence type="ECO:0000313" key="16">
    <source>
        <dbReference type="EMBL" id="GMR59978.1"/>
    </source>
</evidence>
<name>A0AAN5DBC3_9BILA</name>
<dbReference type="EMBL" id="BTRK01000006">
    <property type="protein sequence ID" value="GMR59978.1"/>
    <property type="molecule type" value="Genomic_DNA"/>
</dbReference>
<feature type="transmembrane region" description="Helical" evidence="12">
    <location>
        <begin position="298"/>
        <end position="316"/>
    </location>
</feature>
<keyword evidence="4" id="KW-0677">Repeat</keyword>
<dbReference type="PROSITE" id="PS51846">
    <property type="entry name" value="CNNM"/>
    <property type="match status" value="1"/>
</dbReference>
<evidence type="ECO:0000256" key="11">
    <source>
        <dbReference type="SAM" id="MobiDB-lite"/>
    </source>
</evidence>
<evidence type="ECO:0000256" key="6">
    <source>
        <dbReference type="ARBA" id="ARBA00023065"/>
    </source>
</evidence>